<organism evidence="1 2">
    <name type="scientific">Paramuricea clavata</name>
    <name type="common">Red gorgonian</name>
    <name type="synonym">Violescent sea-whip</name>
    <dbReference type="NCBI Taxonomy" id="317549"/>
    <lineage>
        <taxon>Eukaryota</taxon>
        <taxon>Metazoa</taxon>
        <taxon>Cnidaria</taxon>
        <taxon>Anthozoa</taxon>
        <taxon>Octocorallia</taxon>
        <taxon>Malacalcyonacea</taxon>
        <taxon>Plexauridae</taxon>
        <taxon>Paramuricea</taxon>
    </lineage>
</organism>
<keyword evidence="2" id="KW-1185">Reference proteome</keyword>
<gene>
    <name evidence="1" type="ORF">PACLA_8A029240</name>
</gene>
<name>A0A6S7J6V5_PARCT</name>
<dbReference type="AlphaFoldDB" id="A0A6S7J6V5"/>
<comment type="caution">
    <text evidence="1">The sequence shown here is derived from an EMBL/GenBank/DDBJ whole genome shotgun (WGS) entry which is preliminary data.</text>
</comment>
<proteinExistence type="predicted"/>
<sequence length="266" mass="29603">MQTSSASVVQYIWIATKTFTIDQEHLKLSASATNMASTTVKDADTARVFMQRYGSHFPAGVHTLGGVLFRIVDAESESKKTTTVLAAKAANQLQGQISFGVLAGLGGIGVSISGENNNSSGTVEAHDEKTDDVFYTFSSQAMGPATTNPVTFNKMLANNSTWAIIDRGSPTAYIPIWEMIRNTDPVFEEVAKHLENTWRKDEEERMHRDADTIIEEPTNKVGTREITWHTKRVFQANYKEASRVESPYRSLFHLNPLFAYTRQCNI</sequence>
<evidence type="ECO:0000313" key="1">
    <source>
        <dbReference type="EMBL" id="CAB4025731.1"/>
    </source>
</evidence>
<protein>
    <submittedName>
        <fullName evidence="1">Uncharacterized protein</fullName>
    </submittedName>
</protein>
<reference evidence="1" key="1">
    <citation type="submission" date="2020-04" db="EMBL/GenBank/DDBJ databases">
        <authorList>
            <person name="Alioto T."/>
            <person name="Alioto T."/>
            <person name="Gomez Garrido J."/>
        </authorList>
    </citation>
    <scope>NUCLEOTIDE SEQUENCE</scope>
    <source>
        <strain evidence="1">A484AB</strain>
    </source>
</reference>
<dbReference type="EMBL" id="CACRXK020013788">
    <property type="protein sequence ID" value="CAB4025731.1"/>
    <property type="molecule type" value="Genomic_DNA"/>
</dbReference>
<accession>A0A6S7J6V5</accession>
<dbReference type="Proteomes" id="UP001152795">
    <property type="component" value="Unassembled WGS sequence"/>
</dbReference>
<evidence type="ECO:0000313" key="2">
    <source>
        <dbReference type="Proteomes" id="UP001152795"/>
    </source>
</evidence>
<dbReference type="OrthoDB" id="5976596at2759"/>